<evidence type="ECO:0000259" key="7">
    <source>
        <dbReference type="SMART" id="SM00382"/>
    </source>
</evidence>
<dbReference type="InterPro" id="IPR056027">
    <property type="entry name" value="DUF7608"/>
</dbReference>
<dbReference type="InParanoid" id="E4ZP15"/>
<dbReference type="eggNOG" id="KOG0737">
    <property type="taxonomic scope" value="Eukaryota"/>
</dbReference>
<evidence type="ECO:0000256" key="2">
    <source>
        <dbReference type="ARBA" id="ARBA00022741"/>
    </source>
</evidence>
<dbReference type="Pfam" id="PF17862">
    <property type="entry name" value="AAA_lid_3"/>
    <property type="match status" value="1"/>
</dbReference>
<dbReference type="EMBL" id="FP929105">
    <property type="protein sequence ID" value="CBX93384.1"/>
    <property type="molecule type" value="Genomic_DNA"/>
</dbReference>
<evidence type="ECO:0000256" key="4">
    <source>
        <dbReference type="ARBA" id="ARBA00022840"/>
    </source>
</evidence>
<dbReference type="Gene3D" id="1.10.8.60">
    <property type="match status" value="1"/>
</dbReference>
<dbReference type="STRING" id="985895.E4ZP15"/>
<keyword evidence="5" id="KW-0496">Mitochondrion</keyword>
<dbReference type="PANTHER" id="PTHR45644:SF56">
    <property type="entry name" value="AAA ATPASE, PUTATIVE (AFU_ORTHOLOGUE AFUA_2G12920)-RELATED"/>
    <property type="match status" value="1"/>
</dbReference>
<dbReference type="PANTHER" id="PTHR45644">
    <property type="entry name" value="AAA ATPASE, PUTATIVE (AFU_ORTHOLOGUE AFUA_2G12920)-RELATED-RELATED"/>
    <property type="match status" value="1"/>
</dbReference>
<dbReference type="InterPro" id="IPR003959">
    <property type="entry name" value="ATPase_AAA_core"/>
</dbReference>
<feature type="compositionally biased region" description="Low complexity" evidence="6">
    <location>
        <begin position="253"/>
        <end position="264"/>
    </location>
</feature>
<dbReference type="InterPro" id="IPR051701">
    <property type="entry name" value="Mito_OM_Translocase_MSP1"/>
</dbReference>
<dbReference type="Pfam" id="PF00004">
    <property type="entry name" value="AAA"/>
    <property type="match status" value="1"/>
</dbReference>
<dbReference type="AlphaFoldDB" id="E4ZP15"/>
<dbReference type="Proteomes" id="UP000002668">
    <property type="component" value="Genome"/>
</dbReference>
<dbReference type="GO" id="GO:0005741">
    <property type="term" value="C:mitochondrial outer membrane"/>
    <property type="evidence" value="ECO:0007669"/>
    <property type="project" value="UniProtKB-SubCell"/>
</dbReference>
<protein>
    <submittedName>
        <fullName evidence="8">Similar to ATPase family AAA domain-containing protein 1-A</fullName>
    </submittedName>
</protein>
<dbReference type="Gene3D" id="3.40.50.300">
    <property type="entry name" value="P-loop containing nucleotide triphosphate hydrolases"/>
    <property type="match status" value="1"/>
</dbReference>
<dbReference type="GO" id="GO:0016887">
    <property type="term" value="F:ATP hydrolysis activity"/>
    <property type="evidence" value="ECO:0007669"/>
    <property type="project" value="InterPro"/>
</dbReference>
<organism evidence="9">
    <name type="scientific">Leptosphaeria maculans (strain JN3 / isolate v23.1.3 / race Av1-4-5-6-7-8)</name>
    <name type="common">Blackleg fungus</name>
    <name type="synonym">Phoma lingam</name>
    <dbReference type="NCBI Taxonomy" id="985895"/>
    <lineage>
        <taxon>Eukaryota</taxon>
        <taxon>Fungi</taxon>
        <taxon>Dikarya</taxon>
        <taxon>Ascomycota</taxon>
        <taxon>Pezizomycotina</taxon>
        <taxon>Dothideomycetes</taxon>
        <taxon>Pleosporomycetidae</taxon>
        <taxon>Pleosporales</taxon>
        <taxon>Pleosporineae</taxon>
        <taxon>Leptosphaeriaceae</taxon>
        <taxon>Plenodomus</taxon>
        <taxon>Plenodomus lingam/Leptosphaeria maculans species complex</taxon>
    </lineage>
</organism>
<feature type="compositionally biased region" description="Polar residues" evidence="6">
    <location>
        <begin position="272"/>
        <end position="282"/>
    </location>
</feature>
<sequence>MAKVGQDAAITTQRIVRFPKPTPFSVGSFTVPSVVAPETSVSRFVRGRRYPSAPRFRSLHTTRQLAQAANPPPTPGSTPADHNANKKTADGTATAEQQTEAAIINEDPDILAQKLQRSRETVRRYSAALRRQQRGKKADGLPPVHIPNWFLKRRVIRHEDQLKDCNDSKGLPLLSITLSHNDSGEHATCSIPAGIELDAPQVLARLVRALWGQRLDAPERLRLEKYLSERMELADETASPDVQIQEDDAASKTHSTPDTATTTTDNKEEQSISESRPSTSEDGNLLNAAKTLGQILHSPNVPTSKFEKASKRRAVAKARDTGRTKQLSPLIAAEIRATIAASLSTSQPAAGDSFPSTKTNVILQAPTAEHEAMVDQCVFTNALELGSDVIVLQALDLAQLAGDYLGEGPEPSPHSIRSLGYETYRLSSDLEISVQNVEEGAQDESETSQPPIFIAAPAAPHPFTFPSGQLPPMFRKVIIQDIDSIRSLASSTPSSGAHDEPARTQSQNDLQLEDIKIANLLEALIDANESKQNRGIVGSGSYQSSHIASQSHKPSRTPAFFDYSMGSDDTALELNSIVSASAKDDVNFVLTAGSAAAAPKAPGKSKLIYVRDFKELNATHYGGRILQKLEEVVRRRRVAGERIMIIGSTCSRDLMPELSRGAARDVQSEGGGSPFRTIVVTPDTADSFIALEESVAAAGADSTPALPLTSEKTKCQRINALHIQNMLRSLDPVAAANISDMDHGPRSFRAWASILSSSHFQRILTYDEVHRIALTALGLLVTDRARAIASENTIHQLNWAHVALALALLEASDVSKAVFLDALKAQRTTPRTLAEAREMIMARARGKAGKNLDDASIKRQRDLAQIAATASKYEKRLMPGIADPDQIKTTFDQVHVPKETVESLRTISSLSLLRPEAFSYGILATEKISGALLYGPPGTGKTLLAKAVAKESGSTVLEVSGSQIMDKYVGEGEKNVAAVFSLARKLSPCIVFLDEADAVFASRDAMRERTSHRDILNQFLKEWDGLNDLTVFVMVATNRPFDLDDAVIRRLPRRLLVDLPTQADRKEILRIHLAGEQLDDSVDLEDLAKRTPFYSGSDLKNVAVSAALACVKEENEQAALAAAKIPTAAESPSSSSLPSEANTEPTTSSSTPALTPTTPAPTLTPTNPPQLVRGQSYNFPEKRTLHARHFDKALQEISASISEDMSSLSAIKKFDDRYGDRKGNKRRKDFGFGVLSQRDDNAARVRV</sequence>
<dbReference type="OMA" id="KEWDGLN"/>
<name>E4ZP15_LEPMJ</name>
<dbReference type="RefSeq" id="XP_003836749.1">
    <property type="nucleotide sequence ID" value="XM_003836701.1"/>
</dbReference>
<accession>E4ZP15</accession>
<feature type="compositionally biased region" description="Low complexity" evidence="6">
    <location>
        <begin position="92"/>
        <end position="102"/>
    </location>
</feature>
<feature type="compositionally biased region" description="Low complexity" evidence="6">
    <location>
        <begin position="1122"/>
        <end position="1165"/>
    </location>
</feature>
<evidence type="ECO:0000256" key="1">
    <source>
        <dbReference type="ARBA" id="ARBA00004572"/>
    </source>
</evidence>
<reference evidence="9" key="1">
    <citation type="journal article" date="2011" name="Nat. Commun.">
        <title>Effector diversification within compartments of the Leptosphaeria maculans genome affected by Repeat-Induced Point mutations.</title>
        <authorList>
            <person name="Rouxel T."/>
            <person name="Grandaubert J."/>
            <person name="Hane J.K."/>
            <person name="Hoede C."/>
            <person name="van de Wouw A.P."/>
            <person name="Couloux A."/>
            <person name="Dominguez V."/>
            <person name="Anthouard V."/>
            <person name="Bally P."/>
            <person name="Bourras S."/>
            <person name="Cozijnsen A.J."/>
            <person name="Ciuffetti L.M."/>
            <person name="Degrave A."/>
            <person name="Dilmaghani A."/>
            <person name="Duret L."/>
            <person name="Fudal I."/>
            <person name="Goodwin S.B."/>
            <person name="Gout L."/>
            <person name="Glaser N."/>
            <person name="Linglin J."/>
            <person name="Kema G.H.J."/>
            <person name="Lapalu N."/>
            <person name="Lawrence C.B."/>
            <person name="May K."/>
            <person name="Meyer M."/>
            <person name="Ollivier B."/>
            <person name="Poulain J."/>
            <person name="Schoch C.L."/>
            <person name="Simon A."/>
            <person name="Spatafora J.W."/>
            <person name="Stachowiak A."/>
            <person name="Turgeon B.G."/>
            <person name="Tyler B.M."/>
            <person name="Vincent D."/>
            <person name="Weissenbach J."/>
            <person name="Amselem J."/>
            <person name="Quesneville H."/>
            <person name="Oliver R.P."/>
            <person name="Wincker P."/>
            <person name="Balesdent M.-H."/>
            <person name="Howlett B.J."/>
        </authorList>
    </citation>
    <scope>NUCLEOTIDE SEQUENCE [LARGE SCALE GENOMIC DNA]</scope>
    <source>
        <strain evidence="9">JN3 / isolate v23.1.3 / race Av1-4-5-6-7-8</strain>
    </source>
</reference>
<evidence type="ECO:0000313" key="9">
    <source>
        <dbReference type="Proteomes" id="UP000002668"/>
    </source>
</evidence>
<keyword evidence="9" id="KW-1185">Reference proteome</keyword>
<dbReference type="SMART" id="SM00382">
    <property type="entry name" value="AAA"/>
    <property type="match status" value="1"/>
</dbReference>
<dbReference type="GeneID" id="13287511"/>
<dbReference type="InterPro" id="IPR003960">
    <property type="entry name" value="ATPase_AAA_CS"/>
</dbReference>
<dbReference type="Pfam" id="PF24581">
    <property type="entry name" value="DUF7608"/>
    <property type="match status" value="1"/>
</dbReference>
<dbReference type="SUPFAM" id="SSF52540">
    <property type="entry name" value="P-loop containing nucleoside triphosphate hydrolases"/>
    <property type="match status" value="1"/>
</dbReference>
<dbReference type="InterPro" id="IPR003593">
    <property type="entry name" value="AAA+_ATPase"/>
</dbReference>
<feature type="domain" description="AAA+ ATPase" evidence="7">
    <location>
        <begin position="927"/>
        <end position="1061"/>
    </location>
</feature>
<feature type="region of interest" description="Disordered" evidence="6">
    <location>
        <begin position="234"/>
        <end position="284"/>
    </location>
</feature>
<keyword evidence="3" id="KW-0472">Membrane</keyword>
<keyword evidence="3" id="KW-1000">Mitochondrion outer membrane</keyword>
<dbReference type="InterPro" id="IPR041569">
    <property type="entry name" value="AAA_lid_3"/>
</dbReference>
<keyword evidence="2" id="KW-0547">Nucleotide-binding</keyword>
<dbReference type="OrthoDB" id="39734at2759"/>
<gene>
    <name evidence="8" type="ORF">LEMA_P042850.1</name>
</gene>
<evidence type="ECO:0000256" key="6">
    <source>
        <dbReference type="SAM" id="MobiDB-lite"/>
    </source>
</evidence>
<evidence type="ECO:0000313" key="8">
    <source>
        <dbReference type="EMBL" id="CBX93384.1"/>
    </source>
</evidence>
<evidence type="ECO:0000256" key="5">
    <source>
        <dbReference type="ARBA" id="ARBA00023128"/>
    </source>
</evidence>
<dbReference type="InterPro" id="IPR027417">
    <property type="entry name" value="P-loop_NTPase"/>
</dbReference>
<keyword evidence="4" id="KW-0067">ATP-binding</keyword>
<dbReference type="PROSITE" id="PS00674">
    <property type="entry name" value="AAA"/>
    <property type="match status" value="1"/>
</dbReference>
<feature type="region of interest" description="Disordered" evidence="6">
    <location>
        <begin position="1122"/>
        <end position="1175"/>
    </location>
</feature>
<proteinExistence type="predicted"/>
<dbReference type="HOGENOM" id="CLU_004223_1_1_1"/>
<evidence type="ECO:0000256" key="3">
    <source>
        <dbReference type="ARBA" id="ARBA00022787"/>
    </source>
</evidence>
<comment type="subcellular location">
    <subcellularLocation>
        <location evidence="1">Mitochondrion outer membrane</location>
        <topology evidence="1">Single-pass membrane protein</topology>
    </subcellularLocation>
</comment>
<dbReference type="GO" id="GO:0005524">
    <property type="term" value="F:ATP binding"/>
    <property type="evidence" value="ECO:0007669"/>
    <property type="project" value="UniProtKB-KW"/>
</dbReference>
<feature type="region of interest" description="Disordered" evidence="6">
    <location>
        <begin position="53"/>
        <end position="106"/>
    </location>
</feature>
<dbReference type="VEuPathDB" id="FungiDB:LEMA_P042850.1"/>